<accession>A0A0C3EJ19</accession>
<dbReference type="AlphaFoldDB" id="A0A0C3EJ19"/>
<evidence type="ECO:0000313" key="1">
    <source>
        <dbReference type="EMBL" id="KIM68229.1"/>
    </source>
</evidence>
<keyword evidence="2" id="KW-1185">Reference proteome</keyword>
<organism evidence="1 2">
    <name type="scientific">Scleroderma citrinum Foug A</name>
    <dbReference type="NCBI Taxonomy" id="1036808"/>
    <lineage>
        <taxon>Eukaryota</taxon>
        <taxon>Fungi</taxon>
        <taxon>Dikarya</taxon>
        <taxon>Basidiomycota</taxon>
        <taxon>Agaricomycotina</taxon>
        <taxon>Agaricomycetes</taxon>
        <taxon>Agaricomycetidae</taxon>
        <taxon>Boletales</taxon>
        <taxon>Sclerodermatineae</taxon>
        <taxon>Sclerodermataceae</taxon>
        <taxon>Scleroderma</taxon>
    </lineage>
</organism>
<gene>
    <name evidence="1" type="ORF">SCLCIDRAFT_1209649</name>
</gene>
<dbReference type="Proteomes" id="UP000053989">
    <property type="component" value="Unassembled WGS sequence"/>
</dbReference>
<sequence length="77" mass="8787">MSTEEAVGAAREALISMGYDGNSFWEQSISWGHHDARRQVHLSGILTFLPTFPLRHVNNAHYLRFIESVNWIVSPPH</sequence>
<reference evidence="2" key="2">
    <citation type="submission" date="2015-01" db="EMBL/GenBank/DDBJ databases">
        <title>Evolutionary Origins and Diversification of the Mycorrhizal Mutualists.</title>
        <authorList>
            <consortium name="DOE Joint Genome Institute"/>
            <consortium name="Mycorrhizal Genomics Consortium"/>
            <person name="Kohler A."/>
            <person name="Kuo A."/>
            <person name="Nagy L.G."/>
            <person name="Floudas D."/>
            <person name="Copeland A."/>
            <person name="Barry K.W."/>
            <person name="Cichocki N."/>
            <person name="Veneault-Fourrey C."/>
            <person name="LaButti K."/>
            <person name="Lindquist E.A."/>
            <person name="Lipzen A."/>
            <person name="Lundell T."/>
            <person name="Morin E."/>
            <person name="Murat C."/>
            <person name="Riley R."/>
            <person name="Ohm R."/>
            <person name="Sun H."/>
            <person name="Tunlid A."/>
            <person name="Henrissat B."/>
            <person name="Grigoriev I.V."/>
            <person name="Hibbett D.S."/>
            <person name="Martin F."/>
        </authorList>
    </citation>
    <scope>NUCLEOTIDE SEQUENCE [LARGE SCALE GENOMIC DNA]</scope>
    <source>
        <strain evidence="2">Foug A</strain>
    </source>
</reference>
<dbReference type="HOGENOM" id="CLU_2639560_0_0_1"/>
<name>A0A0C3EJ19_9AGAM</name>
<dbReference type="InParanoid" id="A0A0C3EJ19"/>
<protein>
    <submittedName>
        <fullName evidence="1">Uncharacterized protein</fullName>
    </submittedName>
</protein>
<proteinExistence type="predicted"/>
<reference evidence="1 2" key="1">
    <citation type="submission" date="2014-04" db="EMBL/GenBank/DDBJ databases">
        <authorList>
            <consortium name="DOE Joint Genome Institute"/>
            <person name="Kuo A."/>
            <person name="Kohler A."/>
            <person name="Nagy L.G."/>
            <person name="Floudas D."/>
            <person name="Copeland A."/>
            <person name="Barry K.W."/>
            <person name="Cichocki N."/>
            <person name="Veneault-Fourrey C."/>
            <person name="LaButti K."/>
            <person name="Lindquist E.A."/>
            <person name="Lipzen A."/>
            <person name="Lundell T."/>
            <person name="Morin E."/>
            <person name="Murat C."/>
            <person name="Sun H."/>
            <person name="Tunlid A."/>
            <person name="Henrissat B."/>
            <person name="Grigoriev I.V."/>
            <person name="Hibbett D.S."/>
            <person name="Martin F."/>
            <person name="Nordberg H.P."/>
            <person name="Cantor M.N."/>
            <person name="Hua S.X."/>
        </authorList>
    </citation>
    <scope>NUCLEOTIDE SEQUENCE [LARGE SCALE GENOMIC DNA]</scope>
    <source>
        <strain evidence="1 2">Foug A</strain>
    </source>
</reference>
<dbReference type="EMBL" id="KN822010">
    <property type="protein sequence ID" value="KIM68229.1"/>
    <property type="molecule type" value="Genomic_DNA"/>
</dbReference>
<evidence type="ECO:0000313" key="2">
    <source>
        <dbReference type="Proteomes" id="UP000053989"/>
    </source>
</evidence>